<reference evidence="4" key="1">
    <citation type="journal article" date="2022" name="Microbiol. Resour. Announc.">
        <title>Draft Genome Sequence of a Methanogenic Archaeon from West Spitsbergen Permafrost.</title>
        <authorList>
            <person name="Trubitsyn V."/>
            <person name="Rivkina E."/>
            <person name="Shcherbakova V."/>
        </authorList>
    </citation>
    <scope>NUCLEOTIDE SEQUENCE [LARGE SCALE GENOMIC DNA]</scope>
    <source>
        <strain evidence="4">VT</strain>
    </source>
</reference>
<name>A0A8T5UPF1_9EURY</name>
<dbReference type="InterPro" id="IPR036938">
    <property type="entry name" value="PAP2/HPO_sf"/>
</dbReference>
<proteinExistence type="predicted"/>
<protein>
    <submittedName>
        <fullName evidence="3">Phosphatase PAP2 family protein</fullName>
    </submittedName>
</protein>
<dbReference type="PANTHER" id="PTHR14969:SF13">
    <property type="entry name" value="AT30094P"/>
    <property type="match status" value="1"/>
</dbReference>
<dbReference type="PANTHER" id="PTHR14969">
    <property type="entry name" value="SPHINGOSINE-1-PHOSPHATE PHOSPHOHYDROLASE"/>
    <property type="match status" value="1"/>
</dbReference>
<feature type="domain" description="Phosphatidic acid phosphatase type 2/haloperoxidase" evidence="2">
    <location>
        <begin position="62"/>
        <end position="169"/>
    </location>
</feature>
<comment type="caution">
    <text evidence="3">The sequence shown here is derived from an EMBL/GenBank/DDBJ whole genome shotgun (WGS) entry which is preliminary data.</text>
</comment>
<dbReference type="SUPFAM" id="SSF48317">
    <property type="entry name" value="Acid phosphatase/Vanadium-dependent haloperoxidase"/>
    <property type="match status" value="1"/>
</dbReference>
<feature type="transmembrane region" description="Helical" evidence="1">
    <location>
        <begin position="154"/>
        <end position="171"/>
    </location>
</feature>
<dbReference type="GO" id="GO:0042392">
    <property type="term" value="F:sphingosine-1-phosphate phosphatase activity"/>
    <property type="evidence" value="ECO:0007669"/>
    <property type="project" value="TreeGrafter"/>
</dbReference>
<feature type="transmembrane region" description="Helical" evidence="1">
    <location>
        <begin position="129"/>
        <end position="148"/>
    </location>
</feature>
<dbReference type="EMBL" id="JAIOUQ010000007">
    <property type="protein sequence ID" value="MBZ2165872.1"/>
    <property type="molecule type" value="Genomic_DNA"/>
</dbReference>
<dbReference type="Gene3D" id="1.20.144.10">
    <property type="entry name" value="Phosphatidic acid phosphatase type 2/haloperoxidase"/>
    <property type="match status" value="1"/>
</dbReference>
<keyword evidence="1" id="KW-0472">Membrane</keyword>
<dbReference type="SMART" id="SM00014">
    <property type="entry name" value="acidPPc"/>
    <property type="match status" value="1"/>
</dbReference>
<feature type="transmembrane region" description="Helical" evidence="1">
    <location>
        <begin position="62"/>
        <end position="84"/>
    </location>
</feature>
<evidence type="ECO:0000313" key="4">
    <source>
        <dbReference type="Proteomes" id="UP000825933"/>
    </source>
</evidence>
<dbReference type="RefSeq" id="WP_223791449.1">
    <property type="nucleotide sequence ID" value="NZ_JAIOUQ010000007.1"/>
</dbReference>
<organism evidence="3 4">
    <name type="scientific">Methanobacterium spitsbergense</name>
    <dbReference type="NCBI Taxonomy" id="2874285"/>
    <lineage>
        <taxon>Archaea</taxon>
        <taxon>Methanobacteriati</taxon>
        <taxon>Methanobacteriota</taxon>
        <taxon>Methanomada group</taxon>
        <taxon>Methanobacteria</taxon>
        <taxon>Methanobacteriales</taxon>
        <taxon>Methanobacteriaceae</taxon>
        <taxon>Methanobacterium</taxon>
    </lineage>
</organism>
<accession>A0A8T5UPF1</accession>
<sequence length="185" mass="20529">MLDLIGVASNVDLIIFYIINSNLQNSYFNFLMPLITNAGLYLFWLGVCAILAIFGGEKGRNVALLLLIAIVMGYILSEALKYIFMRPRPYQVLTSVHQLAALNSPSFPSGHATQVFIACVILGRKYGYILLFLLLAIVVSFSRVYLGVHYPSDVIAGALLGIGISIIVIHFEDNILKLKNRLVHR</sequence>
<keyword evidence="4" id="KW-1185">Reference proteome</keyword>
<dbReference type="AlphaFoldDB" id="A0A8T5UPF1"/>
<dbReference type="Pfam" id="PF01569">
    <property type="entry name" value="PAP2"/>
    <property type="match status" value="1"/>
</dbReference>
<dbReference type="Proteomes" id="UP000825933">
    <property type="component" value="Unassembled WGS sequence"/>
</dbReference>
<dbReference type="InterPro" id="IPR000326">
    <property type="entry name" value="PAP2/HPO"/>
</dbReference>
<keyword evidence="1" id="KW-0812">Transmembrane</keyword>
<gene>
    <name evidence="3" type="ORF">K8N75_07455</name>
</gene>
<evidence type="ECO:0000313" key="3">
    <source>
        <dbReference type="EMBL" id="MBZ2165872.1"/>
    </source>
</evidence>
<feature type="transmembrane region" description="Helical" evidence="1">
    <location>
        <begin position="30"/>
        <end position="55"/>
    </location>
</feature>
<evidence type="ECO:0000259" key="2">
    <source>
        <dbReference type="SMART" id="SM00014"/>
    </source>
</evidence>
<evidence type="ECO:0000256" key="1">
    <source>
        <dbReference type="SAM" id="Phobius"/>
    </source>
</evidence>
<keyword evidence="1" id="KW-1133">Transmembrane helix</keyword>